<evidence type="ECO:0000313" key="1">
    <source>
        <dbReference type="EMBL" id="MFM9644590.1"/>
    </source>
</evidence>
<organism evidence="1 2">
    <name type="scientific">Streptomyces galilaeus</name>
    <dbReference type="NCBI Taxonomy" id="33899"/>
    <lineage>
        <taxon>Bacteria</taxon>
        <taxon>Bacillati</taxon>
        <taxon>Actinomycetota</taxon>
        <taxon>Actinomycetes</taxon>
        <taxon>Kitasatosporales</taxon>
        <taxon>Streptomycetaceae</taxon>
        <taxon>Streptomyces</taxon>
    </lineage>
</organism>
<accession>A0ABW9I7U2</accession>
<sequence length="166" mass="18660">MPPVNAIEFFHYPWAESPTYPDYLVWGIRVDGTDLRALVGEATYPLWRAELAGEFDDEAEDERETAEQARTQHDGLGVPEFEDQHFRTQGDAVPLLGCSCGIWGCWPLMAKVTVTPAAVTWSAFRQPYREEEWGELALGPYEFPRDAYEAAVCAPLVLSEDPLPLP</sequence>
<dbReference type="Proteomes" id="UP001631993">
    <property type="component" value="Unassembled WGS sequence"/>
</dbReference>
<evidence type="ECO:0000313" key="2">
    <source>
        <dbReference type="Proteomes" id="UP001631993"/>
    </source>
</evidence>
<name>A0ABW9I7U2_STRGJ</name>
<dbReference type="RefSeq" id="WP_369278994.1">
    <property type="nucleotide sequence ID" value="NZ_JBJVMW010000020.1"/>
</dbReference>
<keyword evidence="2" id="KW-1185">Reference proteome</keyword>
<proteinExistence type="predicted"/>
<protein>
    <submittedName>
        <fullName evidence="1">Uncharacterized protein</fullName>
    </submittedName>
</protein>
<reference evidence="1 2" key="1">
    <citation type="submission" date="2024-12" db="EMBL/GenBank/DDBJ databases">
        <title>Forecasting of Potato common scab and diversities of Pathogenic streptomyces spp. in china.</title>
        <authorList>
            <person name="Handique U."/>
            <person name="Wu J."/>
        </authorList>
    </citation>
    <scope>NUCLEOTIDE SEQUENCE [LARGE SCALE GENOMIC DNA]</scope>
    <source>
        <strain evidence="1 2">ZRIMU1585</strain>
    </source>
</reference>
<dbReference type="EMBL" id="JBJVNE010000001">
    <property type="protein sequence ID" value="MFM9644590.1"/>
    <property type="molecule type" value="Genomic_DNA"/>
</dbReference>
<comment type="caution">
    <text evidence="1">The sequence shown here is derived from an EMBL/GenBank/DDBJ whole genome shotgun (WGS) entry which is preliminary data.</text>
</comment>
<gene>
    <name evidence="1" type="ORF">ACKI1S_00355</name>
</gene>